<evidence type="ECO:0000313" key="2">
    <source>
        <dbReference type="Proteomes" id="UP000182060"/>
    </source>
</evidence>
<reference evidence="1" key="1">
    <citation type="journal article" date="2017" name="Appl. Environ. Microbiol.">
        <title>Microdiversification of a pelagic Polynucleobacter species is mainly driven by acquisition of genomic islands from a partially interspecific gene pool.</title>
        <authorList>
            <person name="Hoetzinger M."/>
            <person name="Hahn M.W."/>
            <person name="Jezberova J."/>
            <person name="Schmidt J."/>
            <person name="Koll U."/>
        </authorList>
    </citation>
    <scope>NUCLEOTIDE SEQUENCE</scope>
    <source>
        <strain evidence="1">MWH-RechtKol4</strain>
    </source>
</reference>
<dbReference type="EMBL" id="CP015017">
    <property type="protein sequence ID" value="APC01065.1"/>
    <property type="molecule type" value="Genomic_DNA"/>
</dbReference>
<proteinExistence type="predicted"/>
<sequence length="82" mass="9483">MTSQFTRIYDLAYCIADDGEEVALEQSNGSYEELDKVNLNRLHVKLLAEKMNITQPSPLTMSEIVKIELLELLDSVEEYWED</sequence>
<organism evidence="1 2">
    <name type="scientific">Polynucleobacter asymbioticus</name>
    <dbReference type="NCBI Taxonomy" id="576611"/>
    <lineage>
        <taxon>Bacteria</taxon>
        <taxon>Pseudomonadati</taxon>
        <taxon>Pseudomonadota</taxon>
        <taxon>Betaproteobacteria</taxon>
        <taxon>Burkholderiales</taxon>
        <taxon>Burkholderiaceae</taxon>
        <taxon>Polynucleobacter</taxon>
    </lineage>
</organism>
<dbReference type="RefSeq" id="WP_071540111.1">
    <property type="nucleotide sequence ID" value="NZ_CP015017.1"/>
</dbReference>
<gene>
    <name evidence="1" type="ORF">AOC25_05240</name>
</gene>
<accession>A0AAC9IUU8</accession>
<name>A0AAC9IUU8_9BURK</name>
<dbReference type="Proteomes" id="UP000182060">
    <property type="component" value="Chromosome"/>
</dbReference>
<protein>
    <submittedName>
        <fullName evidence="1">Uncharacterized protein</fullName>
    </submittedName>
</protein>
<evidence type="ECO:0000313" key="1">
    <source>
        <dbReference type="EMBL" id="APC01065.1"/>
    </source>
</evidence>
<dbReference type="AlphaFoldDB" id="A0AAC9IUU8"/>